<proteinExistence type="predicted"/>
<comment type="caution">
    <text evidence="1">The sequence shown here is derived from an EMBL/GenBank/DDBJ whole genome shotgun (WGS) entry which is preliminary data.</text>
</comment>
<dbReference type="SUPFAM" id="SSF82171">
    <property type="entry name" value="DPP6 N-terminal domain-like"/>
    <property type="match status" value="1"/>
</dbReference>
<dbReference type="RefSeq" id="WP_379685992.1">
    <property type="nucleotide sequence ID" value="NZ_JBHLYW010000007.1"/>
</dbReference>
<evidence type="ECO:0000313" key="1">
    <source>
        <dbReference type="EMBL" id="MFC0076962.1"/>
    </source>
</evidence>
<accession>A0ABV6BSE2</accession>
<name>A0ABV6BSE2_9FLAO</name>
<reference evidence="1 2" key="1">
    <citation type="submission" date="2024-09" db="EMBL/GenBank/DDBJ databases">
        <authorList>
            <person name="Sun Q."/>
            <person name="Mori K."/>
        </authorList>
    </citation>
    <scope>NUCLEOTIDE SEQUENCE [LARGE SCALE GENOMIC DNA]</scope>
    <source>
        <strain evidence="1 2">CGMCC 1.12926</strain>
    </source>
</reference>
<protein>
    <submittedName>
        <fullName evidence="1">Uncharacterized protein</fullName>
    </submittedName>
</protein>
<dbReference type="EMBL" id="JBHLYW010000007">
    <property type="protein sequence ID" value="MFC0076962.1"/>
    <property type="molecule type" value="Genomic_DNA"/>
</dbReference>
<organism evidence="1 2">
    <name type="scientific">Flavobacterium procerum</name>
    <dbReference type="NCBI Taxonomy" id="1455569"/>
    <lineage>
        <taxon>Bacteria</taxon>
        <taxon>Pseudomonadati</taxon>
        <taxon>Bacteroidota</taxon>
        <taxon>Flavobacteriia</taxon>
        <taxon>Flavobacteriales</taxon>
        <taxon>Flavobacteriaceae</taxon>
        <taxon>Flavobacterium</taxon>
    </lineage>
</organism>
<keyword evidence="2" id="KW-1185">Reference proteome</keyword>
<sequence>MKKVKTTFVLLIISINCFSQIKIDIKEKSKDNIENEIQYKATDNYSQSGGYKISNADYENRSYHEEFTKIFNIGCPTIVTYNKQTKIITANYAGDLFFYDLPTGRLEKTIAFSKLGIAMLNTTGSNKNSIITSLSLTDNEQYLVIKIYNFNGTKDKFIDYYILDLNTTESTTSSRLTGLYLLYSFPKMELLNEAKILNTNPKYFQEKAISKIQELSSSKKKFKMNKRFDGVYFTANNFVPLKFINLGDKTHFDAIDFFTNLQGRFKRNTTINNFSDFTETVSNNYLLNDVIQNSKGTFALFGTSYGSKNNAVLTKIDDLLKNVDGLYDKAISEINSYFKANVIGNNPKVVEYKRDKLYLKYESDKYYFISPWLDQTIKSDKVLNIWGNSYEWKYYKAISELNNLGLNLPIFFDNNTIGKYTFMGWIENKLSIYNLSLSQINNFENPLSENQLTFQKILANRIDFNPLLPENNNSETVVDKQPSKDIGERSCEVCAGTGIVPDKVRNGYIRTFQRNPLTGSPVKCFNCNGTGKYTLVTGDYEKKKIIQFDKWALKDVNVCNSNKIIVVFETNKRTFFQESRGGYLIKGKLASDEKLNYSFVIDKNGKIILSNSSDLNIAEKCSNYAPIYIGQ</sequence>
<dbReference type="Proteomes" id="UP001589734">
    <property type="component" value="Unassembled WGS sequence"/>
</dbReference>
<evidence type="ECO:0000313" key="2">
    <source>
        <dbReference type="Proteomes" id="UP001589734"/>
    </source>
</evidence>
<gene>
    <name evidence="1" type="ORF">ACFFLS_07910</name>
</gene>